<feature type="non-terminal residue" evidence="1">
    <location>
        <position position="1"/>
    </location>
</feature>
<evidence type="ECO:0000313" key="1">
    <source>
        <dbReference type="EMBL" id="CAG8571204.1"/>
    </source>
</evidence>
<gene>
    <name evidence="1" type="ORF">DHETER_LOCUS6068</name>
</gene>
<evidence type="ECO:0000313" key="2">
    <source>
        <dbReference type="Proteomes" id="UP000789702"/>
    </source>
</evidence>
<protein>
    <submittedName>
        <fullName evidence="1">5166_t:CDS:1</fullName>
    </submittedName>
</protein>
<organism evidence="1 2">
    <name type="scientific">Dentiscutata heterogama</name>
    <dbReference type="NCBI Taxonomy" id="1316150"/>
    <lineage>
        <taxon>Eukaryota</taxon>
        <taxon>Fungi</taxon>
        <taxon>Fungi incertae sedis</taxon>
        <taxon>Mucoromycota</taxon>
        <taxon>Glomeromycotina</taxon>
        <taxon>Glomeromycetes</taxon>
        <taxon>Diversisporales</taxon>
        <taxon>Gigasporaceae</taxon>
        <taxon>Dentiscutata</taxon>
    </lineage>
</organism>
<reference evidence="1" key="1">
    <citation type="submission" date="2021-06" db="EMBL/GenBank/DDBJ databases">
        <authorList>
            <person name="Kallberg Y."/>
            <person name="Tangrot J."/>
            <person name="Rosling A."/>
        </authorList>
    </citation>
    <scope>NUCLEOTIDE SEQUENCE</scope>
    <source>
        <strain evidence="1">IL203A</strain>
    </source>
</reference>
<dbReference type="Proteomes" id="UP000789702">
    <property type="component" value="Unassembled WGS sequence"/>
</dbReference>
<dbReference type="EMBL" id="CAJVPU010007321">
    <property type="protein sequence ID" value="CAG8571204.1"/>
    <property type="molecule type" value="Genomic_DNA"/>
</dbReference>
<comment type="caution">
    <text evidence="1">The sequence shown here is derived from an EMBL/GenBank/DDBJ whole genome shotgun (WGS) entry which is preliminary data.</text>
</comment>
<proteinExistence type="predicted"/>
<keyword evidence="2" id="KW-1185">Reference proteome</keyword>
<accession>A0ACA9M5H2</accession>
<name>A0ACA9M5H2_9GLOM</name>
<sequence>YDKSGIYDDKIQVMKGEGYLGGVLVVSLGSKRVLTRLVNFKKTNLKFSISQN</sequence>